<comment type="caution">
    <text evidence="3">The sequence shown here is derived from an EMBL/GenBank/DDBJ whole genome shotgun (WGS) entry which is preliminary data.</text>
</comment>
<name>A0A2A3YJD3_9MICO</name>
<protein>
    <recommendedName>
        <fullName evidence="5">Glycosyl transferase</fullName>
    </recommendedName>
</protein>
<feature type="transmembrane region" description="Helical" evidence="2">
    <location>
        <begin position="881"/>
        <end position="904"/>
    </location>
</feature>
<proteinExistence type="predicted"/>
<reference evidence="3 4" key="1">
    <citation type="journal article" date="2017" name="Elife">
        <title>Extensive horizontal gene transfer in cheese-associated bacteria.</title>
        <authorList>
            <person name="Bonham K.S."/>
            <person name="Wolfe B.E."/>
            <person name="Dutton R.J."/>
        </authorList>
    </citation>
    <scope>NUCLEOTIDE SEQUENCE [LARGE SCALE GENOMIC DNA]</scope>
    <source>
        <strain evidence="3 4">341_9</strain>
    </source>
</reference>
<dbReference type="PANTHER" id="PTHR43685:SF3">
    <property type="entry name" value="SLR2126 PROTEIN"/>
    <property type="match status" value="1"/>
</dbReference>
<feature type="compositionally biased region" description="Low complexity" evidence="1">
    <location>
        <begin position="113"/>
        <end position="137"/>
    </location>
</feature>
<feature type="transmembrane region" description="Helical" evidence="2">
    <location>
        <begin position="782"/>
        <end position="804"/>
    </location>
</feature>
<dbReference type="SUPFAM" id="SSF53448">
    <property type="entry name" value="Nucleotide-diphospho-sugar transferases"/>
    <property type="match status" value="1"/>
</dbReference>
<feature type="transmembrane region" description="Helical" evidence="2">
    <location>
        <begin position="683"/>
        <end position="710"/>
    </location>
</feature>
<dbReference type="InterPro" id="IPR029044">
    <property type="entry name" value="Nucleotide-diphossugar_trans"/>
</dbReference>
<keyword evidence="2" id="KW-1133">Transmembrane helix</keyword>
<feature type="transmembrane region" description="Helical" evidence="2">
    <location>
        <begin position="623"/>
        <end position="647"/>
    </location>
</feature>
<dbReference type="Gene3D" id="3.90.550.10">
    <property type="entry name" value="Spore Coat Polysaccharide Biosynthesis Protein SpsA, Chain A"/>
    <property type="match status" value="1"/>
</dbReference>
<dbReference type="Proteomes" id="UP000218598">
    <property type="component" value="Unassembled WGS sequence"/>
</dbReference>
<dbReference type="RefSeq" id="WP_096197157.1">
    <property type="nucleotide sequence ID" value="NZ_JBQQIN010000001.1"/>
</dbReference>
<feature type="transmembrane region" description="Helical" evidence="2">
    <location>
        <begin position="514"/>
        <end position="536"/>
    </location>
</feature>
<feature type="region of interest" description="Disordered" evidence="1">
    <location>
        <begin position="92"/>
        <end position="177"/>
    </location>
</feature>
<organism evidence="3 4">
    <name type="scientific">Brachybacterium alimentarium</name>
    <dbReference type="NCBI Taxonomy" id="47845"/>
    <lineage>
        <taxon>Bacteria</taxon>
        <taxon>Bacillati</taxon>
        <taxon>Actinomycetota</taxon>
        <taxon>Actinomycetes</taxon>
        <taxon>Micrococcales</taxon>
        <taxon>Dermabacteraceae</taxon>
        <taxon>Brachybacterium</taxon>
    </lineage>
</organism>
<evidence type="ECO:0000256" key="1">
    <source>
        <dbReference type="SAM" id="MobiDB-lite"/>
    </source>
</evidence>
<feature type="transmembrane region" description="Helical" evidence="2">
    <location>
        <begin position="717"/>
        <end position="736"/>
    </location>
</feature>
<keyword evidence="2" id="KW-0472">Membrane</keyword>
<accession>A0A2A3YJD3</accession>
<dbReference type="InterPro" id="IPR050834">
    <property type="entry name" value="Glycosyltransf_2"/>
</dbReference>
<keyword evidence="4" id="KW-1185">Reference proteome</keyword>
<feature type="transmembrane region" description="Helical" evidence="2">
    <location>
        <begin position="848"/>
        <end position="869"/>
    </location>
</feature>
<gene>
    <name evidence="3" type="ORF">CIK66_10020</name>
</gene>
<feature type="transmembrane region" description="Helical" evidence="2">
    <location>
        <begin position="394"/>
        <end position="419"/>
    </location>
</feature>
<sequence>MSTRHVTAVVLLSGPAAERSPQGVIEAVAGQTRPPDQLIAVATSELSADVLGVLEQHVGDGRLDELQTVSASAGRAGAVREALDLLESRARSQVDETAQNSPVHGADGDGSDGDSSSAEASSAEASTADKSSADESAVGGTDPTGGDAHRHGAQVVSSQERRSSGRSGRRARAVDSAIVERERTQRAEDLARVPQRLREDRHRPGRRIGQVADGESWLWFVVAGATPEPDALERQLTMAAESPNTGAVGAKRVRPVLAPSAHDGVPWEDHAQVGADALVDVGLTLTHGGRIITGVDPGEIDQGQADWRQDVLAVALPGMLVREEVLREVGGLDPDLPEPWAEIDLCRRIWRSGERVAVQSAARVLSPHPTRPRLERLQEQRTGQILLRLKHRPLLMALLMLVALPVATLLRMLGAIAASQPRSAMMELRAWAAAMPRVPRVLSRGRADRRRARVPSGRLAPLYLPLGDSARRRLGDAWTRLFATDDHTRRIRRTTWGIAGTHHGADDADYGRHVMWTVLVGLVSTVLGLVALRGVFGRGELVGPGLRALPRTWQDGWEAAWASWVPGGLGERGPGDPLVRLLGSLPLAGTSFVEAVIIAAVPLSALTAWWAAGAITRAVGARLTIATVWALAPALISALAIGAWPLLLVHALLPLLALAVGRAVGLPHKASQASVSGAAAGGLLLLVLGAVAPVLVPLSALALVLIAIAVPGRRLRLLWVLVPSLALHAPYLPVYLGHPETLLAVGGVPAHEGGATTTDLLSLWPVSPGLQDQLAPLMGSTAALLLPMLPVAPVVLAALVSPLLAGNAGRAGRFSLLMAAVGLVLVLVTRATGLGADGDQLAPPPVHALVSAVQLALSIGAAASFDAFARRDETDGRVRRGVTAVVGALVAAVCVVTVTGWTLLLPGQLRLDRAESGEVPAAAADQGRTDARSRVLVLEQQDDAAVQARLVVHGGDSVIQHAAVVDARSAETARAGETVDGDPADDALREAVARMLSTDAGSSGSDEVEQTTEALAIAYVVVEGDVEEQASLMASLDSSSTLEKVTEGTRGGMWRVIESAPRAVVVGGEEPVALSSGVIDASGHLPASDQERTVILSERDDGQWRATLDGAELTPVTVDGWAQGFEVPAGAEGEIDLHREQPARLVWQILLGAALALTALISIPWRPRSRDAEEMYG</sequence>
<evidence type="ECO:0008006" key="5">
    <source>
        <dbReference type="Google" id="ProtNLM"/>
    </source>
</evidence>
<dbReference type="EMBL" id="NRGR01000016">
    <property type="protein sequence ID" value="PCC39205.1"/>
    <property type="molecule type" value="Genomic_DNA"/>
</dbReference>
<evidence type="ECO:0000256" key="2">
    <source>
        <dbReference type="SAM" id="Phobius"/>
    </source>
</evidence>
<dbReference type="AlphaFoldDB" id="A0A2A3YJD3"/>
<evidence type="ECO:0000313" key="3">
    <source>
        <dbReference type="EMBL" id="PCC39205.1"/>
    </source>
</evidence>
<evidence type="ECO:0000313" key="4">
    <source>
        <dbReference type="Proteomes" id="UP000218598"/>
    </source>
</evidence>
<feature type="transmembrane region" description="Helical" evidence="2">
    <location>
        <begin position="587"/>
        <end position="611"/>
    </location>
</feature>
<feature type="transmembrane region" description="Helical" evidence="2">
    <location>
        <begin position="816"/>
        <end position="836"/>
    </location>
</feature>
<dbReference type="PANTHER" id="PTHR43685">
    <property type="entry name" value="GLYCOSYLTRANSFERASE"/>
    <property type="match status" value="1"/>
</dbReference>
<keyword evidence="2" id="KW-0812">Transmembrane</keyword>
<feature type="transmembrane region" description="Helical" evidence="2">
    <location>
        <begin position="1145"/>
        <end position="1165"/>
    </location>
</feature>
<dbReference type="OrthoDB" id="3734530at2"/>